<keyword evidence="5" id="KW-0804">Transcription</keyword>
<dbReference type="SUPFAM" id="SSF82199">
    <property type="entry name" value="SET domain"/>
    <property type="match status" value="1"/>
</dbReference>
<evidence type="ECO:0000313" key="10">
    <source>
        <dbReference type="EMBL" id="KAF2402787.1"/>
    </source>
</evidence>
<dbReference type="GO" id="GO:0005634">
    <property type="term" value="C:nucleus"/>
    <property type="evidence" value="ECO:0007669"/>
    <property type="project" value="TreeGrafter"/>
</dbReference>
<evidence type="ECO:0000259" key="9">
    <source>
        <dbReference type="PROSITE" id="PS51633"/>
    </source>
</evidence>
<evidence type="ECO:0000256" key="4">
    <source>
        <dbReference type="ARBA" id="ARBA00023015"/>
    </source>
</evidence>
<dbReference type="PROSITE" id="PS50280">
    <property type="entry name" value="SET"/>
    <property type="match status" value="1"/>
</dbReference>
<evidence type="ECO:0000256" key="6">
    <source>
        <dbReference type="ARBA" id="ARBA00048568"/>
    </source>
</evidence>
<dbReference type="GO" id="GO:0032259">
    <property type="term" value="P:methylation"/>
    <property type="evidence" value="ECO:0007669"/>
    <property type="project" value="UniProtKB-KW"/>
</dbReference>
<evidence type="ECO:0000256" key="2">
    <source>
        <dbReference type="ARBA" id="ARBA00022679"/>
    </source>
</evidence>
<dbReference type="Gene3D" id="2.170.270.10">
    <property type="entry name" value="SET domain"/>
    <property type="match status" value="1"/>
</dbReference>
<dbReference type="InterPro" id="IPR045318">
    <property type="entry name" value="EZH1/2-like"/>
</dbReference>
<sequence length="823" mass="93312">MSRAPQPEAAPAPKVARKTARNVPAPSGIDSDSEPISKRRRMNAFPSIHSSSPPLPDDLFEPDPPTMPIPPTFEATQALLKSHFDMIHGRRETRTRLLLKQARAVSSAPADVTPDYSTSRNAMEESSVVGVPWYAAIKPIHTEGPCPSGKKDVGAITQEWYPEKSKPNKWVKTVLEAPITRVKCDAVDLPRYTTYVSLDRNILAENNKKLICWPYFDDDETQEKVEEMLRVSLRQHYKMLYEKRPRHLAVLHEVAHFREIADAFLKDLGITYHDVLHFLLEPDLGLPPNLLSLDDIHHWTRREEYCKDSFDRDHPVWKKVFANLPPSSPRSLVVAAFACSAFLEGTPLGLWHIVRKSAVVEKILAPKPEETLDTLECAICHIRDCPYHGEFMEREPTPDSDEESSVSSCYGSAGLSDYDSASNCNFKRCVLPPAIDSRPKGPRRRESGPTADPKSKPDRSFAWWQKHSKTNVLEMRGPFYPCDHPGISCEESHCSCFNASIQCEKFCGCDKSCARRALGCTCKRDGRSCYRNPKCPCWVLNRECNPDLCTSCGAAEVLDPENVNRDERWLSSRCHNCYIQRNIPKRTLLGTSQVAGFGLFAGTDIKAHEYIGEYKGEILTRQEGNRRGEIYHYQKTNYLFMLNEQQDIDSMSMGNKTRFINHQADDENINCGAKPYLCNTVVRMGMYALRDIKLGEELFFNYGDGYTNEHTRHFTERGRKKGGKAVAVKDRKGKSKMKGIKSVSKSGRKSAPENLDIVSDLPSQDPAFEEELQEIAERIGEGDSDYAASDDMRRHLRQYRRKPTRYGDLEEDLQTVPRRGQPS</sequence>
<evidence type="ECO:0000313" key="11">
    <source>
        <dbReference type="Proteomes" id="UP000799640"/>
    </source>
</evidence>
<evidence type="ECO:0000256" key="7">
    <source>
        <dbReference type="SAM" id="MobiDB-lite"/>
    </source>
</evidence>
<keyword evidence="2" id="KW-0808">Transferase</keyword>
<accession>A0A6G1I409</accession>
<dbReference type="PROSITE" id="PS51633">
    <property type="entry name" value="CXC"/>
    <property type="match status" value="1"/>
</dbReference>
<dbReference type="GO" id="GO:0003682">
    <property type="term" value="F:chromatin binding"/>
    <property type="evidence" value="ECO:0007669"/>
    <property type="project" value="TreeGrafter"/>
</dbReference>
<evidence type="ECO:0000256" key="1">
    <source>
        <dbReference type="ARBA" id="ARBA00022603"/>
    </source>
</evidence>
<organism evidence="10 11">
    <name type="scientific">Trichodelitschia bisporula</name>
    <dbReference type="NCBI Taxonomy" id="703511"/>
    <lineage>
        <taxon>Eukaryota</taxon>
        <taxon>Fungi</taxon>
        <taxon>Dikarya</taxon>
        <taxon>Ascomycota</taxon>
        <taxon>Pezizomycotina</taxon>
        <taxon>Dothideomycetes</taxon>
        <taxon>Dothideomycetes incertae sedis</taxon>
        <taxon>Phaeotrichales</taxon>
        <taxon>Phaeotrichaceae</taxon>
        <taxon>Trichodelitschia</taxon>
    </lineage>
</organism>
<feature type="compositionally biased region" description="Basic residues" evidence="7">
    <location>
        <begin position="794"/>
        <end position="804"/>
    </location>
</feature>
<gene>
    <name evidence="10" type="ORF">EJ06DRAFT_554365</name>
</gene>
<dbReference type="Pfam" id="PF18264">
    <property type="entry name" value="preSET_CXC"/>
    <property type="match status" value="1"/>
</dbReference>
<dbReference type="InterPro" id="IPR026489">
    <property type="entry name" value="CXC_dom"/>
</dbReference>
<feature type="region of interest" description="Disordered" evidence="7">
    <location>
        <begin position="435"/>
        <end position="459"/>
    </location>
</feature>
<dbReference type="InterPro" id="IPR046341">
    <property type="entry name" value="SET_dom_sf"/>
</dbReference>
<reference evidence="10" key="1">
    <citation type="journal article" date="2020" name="Stud. Mycol.">
        <title>101 Dothideomycetes genomes: a test case for predicting lifestyles and emergence of pathogens.</title>
        <authorList>
            <person name="Haridas S."/>
            <person name="Albert R."/>
            <person name="Binder M."/>
            <person name="Bloem J."/>
            <person name="Labutti K."/>
            <person name="Salamov A."/>
            <person name="Andreopoulos B."/>
            <person name="Baker S."/>
            <person name="Barry K."/>
            <person name="Bills G."/>
            <person name="Bluhm B."/>
            <person name="Cannon C."/>
            <person name="Castanera R."/>
            <person name="Culley D."/>
            <person name="Daum C."/>
            <person name="Ezra D."/>
            <person name="Gonzalez J."/>
            <person name="Henrissat B."/>
            <person name="Kuo A."/>
            <person name="Liang C."/>
            <person name="Lipzen A."/>
            <person name="Lutzoni F."/>
            <person name="Magnuson J."/>
            <person name="Mondo S."/>
            <person name="Nolan M."/>
            <person name="Ohm R."/>
            <person name="Pangilinan J."/>
            <person name="Park H.-J."/>
            <person name="Ramirez L."/>
            <person name="Alfaro M."/>
            <person name="Sun H."/>
            <person name="Tritt A."/>
            <person name="Yoshinaga Y."/>
            <person name="Zwiers L.-H."/>
            <person name="Turgeon B."/>
            <person name="Goodwin S."/>
            <person name="Spatafora J."/>
            <person name="Crous P."/>
            <person name="Grigoriev I."/>
        </authorList>
    </citation>
    <scope>NUCLEOTIDE SEQUENCE</scope>
    <source>
        <strain evidence="10">CBS 262.69</strain>
    </source>
</reference>
<dbReference type="OrthoDB" id="6141102at2759"/>
<dbReference type="GO" id="GO:0140951">
    <property type="term" value="F:histone H3K27 trimethyltransferase activity"/>
    <property type="evidence" value="ECO:0007669"/>
    <property type="project" value="UniProtKB-EC"/>
</dbReference>
<feature type="region of interest" description="Disordered" evidence="7">
    <location>
        <begin position="779"/>
        <end position="823"/>
    </location>
</feature>
<dbReference type="EMBL" id="ML996690">
    <property type="protein sequence ID" value="KAF2402787.1"/>
    <property type="molecule type" value="Genomic_DNA"/>
</dbReference>
<evidence type="ECO:0000256" key="3">
    <source>
        <dbReference type="ARBA" id="ARBA00022691"/>
    </source>
</evidence>
<keyword evidence="3" id="KW-0949">S-adenosyl-L-methionine</keyword>
<keyword evidence="11" id="KW-1185">Reference proteome</keyword>
<evidence type="ECO:0008006" key="12">
    <source>
        <dbReference type="Google" id="ProtNLM"/>
    </source>
</evidence>
<name>A0A6G1I409_9PEZI</name>
<feature type="region of interest" description="Disordered" evidence="7">
    <location>
        <begin position="1"/>
        <end position="57"/>
    </location>
</feature>
<evidence type="ECO:0000256" key="5">
    <source>
        <dbReference type="ARBA" id="ARBA00023163"/>
    </source>
</evidence>
<feature type="domain" description="CXC" evidence="9">
    <location>
        <begin position="458"/>
        <end position="569"/>
    </location>
</feature>
<dbReference type="InterPro" id="IPR041355">
    <property type="entry name" value="Pre-SET_CXC"/>
</dbReference>
<dbReference type="PANTHER" id="PTHR45747:SF4">
    <property type="entry name" value="HISTONE-LYSINE N-METHYLTRANSFERASE E(Z)"/>
    <property type="match status" value="1"/>
</dbReference>
<protein>
    <recommendedName>
        <fullName evidence="12">SET domain-containing protein</fullName>
    </recommendedName>
</protein>
<dbReference type="AlphaFoldDB" id="A0A6G1I409"/>
<dbReference type="Proteomes" id="UP000799640">
    <property type="component" value="Unassembled WGS sequence"/>
</dbReference>
<proteinExistence type="predicted"/>
<dbReference type="InterPro" id="IPR001214">
    <property type="entry name" value="SET_dom"/>
</dbReference>
<dbReference type="GO" id="GO:0031507">
    <property type="term" value="P:heterochromatin formation"/>
    <property type="evidence" value="ECO:0007669"/>
    <property type="project" value="TreeGrafter"/>
</dbReference>
<keyword evidence="1" id="KW-0489">Methyltransferase</keyword>
<dbReference type="SMART" id="SM00317">
    <property type="entry name" value="SET"/>
    <property type="match status" value="1"/>
</dbReference>
<evidence type="ECO:0000259" key="8">
    <source>
        <dbReference type="PROSITE" id="PS50280"/>
    </source>
</evidence>
<comment type="catalytic activity">
    <reaction evidence="6">
        <text>L-lysyl(27)-[histone H3] + 3 S-adenosyl-L-methionine = N(6),N(6),N(6)-trimethyl-L-lysyl(27)-[histone H3] + 3 S-adenosyl-L-homocysteine + 3 H(+)</text>
        <dbReference type="Rhea" id="RHEA:60292"/>
        <dbReference type="Rhea" id="RHEA-COMP:15535"/>
        <dbReference type="Rhea" id="RHEA-COMP:15548"/>
        <dbReference type="ChEBI" id="CHEBI:15378"/>
        <dbReference type="ChEBI" id="CHEBI:29969"/>
        <dbReference type="ChEBI" id="CHEBI:57856"/>
        <dbReference type="ChEBI" id="CHEBI:59789"/>
        <dbReference type="ChEBI" id="CHEBI:61961"/>
        <dbReference type="EC" id="2.1.1.356"/>
    </reaction>
</comment>
<feature type="region of interest" description="Disordered" evidence="7">
    <location>
        <begin position="717"/>
        <end position="766"/>
    </location>
</feature>
<feature type="domain" description="SET" evidence="8">
    <location>
        <begin position="584"/>
        <end position="703"/>
    </location>
</feature>
<dbReference type="PANTHER" id="PTHR45747">
    <property type="entry name" value="HISTONE-LYSINE N-METHYLTRANSFERASE E(Z)"/>
    <property type="match status" value="1"/>
</dbReference>
<dbReference type="Pfam" id="PF00856">
    <property type="entry name" value="SET"/>
    <property type="match status" value="1"/>
</dbReference>
<keyword evidence="4" id="KW-0805">Transcription regulation</keyword>